<feature type="compositionally biased region" description="Basic residues" evidence="1">
    <location>
        <begin position="65"/>
        <end position="74"/>
    </location>
</feature>
<dbReference type="Proteomes" id="UP000007266">
    <property type="component" value="Linkage group 8"/>
</dbReference>
<feature type="compositionally biased region" description="Basic and acidic residues" evidence="1">
    <location>
        <begin position="161"/>
        <end position="174"/>
    </location>
</feature>
<gene>
    <name evidence="2" type="primary">AUGUSTUS-3.0.2_06678</name>
    <name evidence="2" type="ORF">TcasGA2_TC006678</name>
</gene>
<feature type="compositionally biased region" description="Basic and acidic residues" evidence="1">
    <location>
        <begin position="136"/>
        <end position="151"/>
    </location>
</feature>
<feature type="region of interest" description="Disordered" evidence="1">
    <location>
        <begin position="63"/>
        <end position="82"/>
    </location>
</feature>
<dbReference type="EMBL" id="KQ971362">
    <property type="protein sequence ID" value="EFA08971.1"/>
    <property type="molecule type" value="Genomic_DNA"/>
</dbReference>
<evidence type="ECO:0000256" key="1">
    <source>
        <dbReference type="SAM" id="MobiDB-lite"/>
    </source>
</evidence>
<sequence>MGRKIPGRKHRGVRDPEKQRAEREKSLKDKINAPPSNPDEQYVPKSLQRIAELKAKVKSGDFLRKKVKKPRPKPFFKQGPNESDKQFLYRVHKHCAMVKHEAAFEEKFGVEVQRNAEGEIEGVKKRAKDPVQVMVKEAKQAKKKKKEEGPKLTKSQKRKLKLNEKKQKRINDKVDEFEKFQDRVKFGEQVHEPPTLTAPRKVKTRSEAPRPGKKDLLKSVLNKISNKVIDKTGKRKDLPNALRRQLDKQQKEVIEAYRELKGRRSEL</sequence>
<feature type="compositionally biased region" description="Basic residues" evidence="1">
    <location>
        <begin position="1"/>
        <end position="12"/>
    </location>
</feature>
<protein>
    <submittedName>
        <fullName evidence="2">Uncharacterized protein</fullName>
    </submittedName>
</protein>
<dbReference type="STRING" id="7070.D6WYF2"/>
<name>D6WYF2_TRICA</name>
<proteinExistence type="predicted"/>
<reference evidence="2 3" key="1">
    <citation type="journal article" date="2008" name="Nature">
        <title>The genome of the model beetle and pest Tribolium castaneum.</title>
        <authorList>
            <consortium name="Tribolium Genome Sequencing Consortium"/>
            <person name="Richards S."/>
            <person name="Gibbs R.A."/>
            <person name="Weinstock G.M."/>
            <person name="Brown S.J."/>
            <person name="Denell R."/>
            <person name="Beeman R.W."/>
            <person name="Gibbs R."/>
            <person name="Beeman R.W."/>
            <person name="Brown S.J."/>
            <person name="Bucher G."/>
            <person name="Friedrich M."/>
            <person name="Grimmelikhuijzen C.J."/>
            <person name="Klingler M."/>
            <person name="Lorenzen M."/>
            <person name="Richards S."/>
            <person name="Roth S."/>
            <person name="Schroder R."/>
            <person name="Tautz D."/>
            <person name="Zdobnov E.M."/>
            <person name="Muzny D."/>
            <person name="Gibbs R.A."/>
            <person name="Weinstock G.M."/>
            <person name="Attaway T."/>
            <person name="Bell S."/>
            <person name="Buhay C.J."/>
            <person name="Chandrabose M.N."/>
            <person name="Chavez D."/>
            <person name="Clerk-Blankenburg K.P."/>
            <person name="Cree A."/>
            <person name="Dao M."/>
            <person name="Davis C."/>
            <person name="Chacko J."/>
            <person name="Dinh H."/>
            <person name="Dugan-Rocha S."/>
            <person name="Fowler G."/>
            <person name="Garner T.T."/>
            <person name="Garnes J."/>
            <person name="Gnirke A."/>
            <person name="Hawes A."/>
            <person name="Hernandez J."/>
            <person name="Hines S."/>
            <person name="Holder M."/>
            <person name="Hume J."/>
            <person name="Jhangiani S.N."/>
            <person name="Joshi V."/>
            <person name="Khan Z.M."/>
            <person name="Jackson L."/>
            <person name="Kovar C."/>
            <person name="Kowis A."/>
            <person name="Lee S."/>
            <person name="Lewis L.R."/>
            <person name="Margolis J."/>
            <person name="Morgan M."/>
            <person name="Nazareth L.V."/>
            <person name="Nguyen N."/>
            <person name="Okwuonu G."/>
            <person name="Parker D."/>
            <person name="Richards S."/>
            <person name="Ruiz S.J."/>
            <person name="Santibanez J."/>
            <person name="Savard J."/>
            <person name="Scherer S.E."/>
            <person name="Schneider B."/>
            <person name="Sodergren E."/>
            <person name="Tautz D."/>
            <person name="Vattahil S."/>
            <person name="Villasana D."/>
            <person name="White C.S."/>
            <person name="Wright R."/>
            <person name="Park Y."/>
            <person name="Beeman R.W."/>
            <person name="Lord J."/>
            <person name="Oppert B."/>
            <person name="Lorenzen M."/>
            <person name="Brown S."/>
            <person name="Wang L."/>
            <person name="Savard J."/>
            <person name="Tautz D."/>
            <person name="Richards S."/>
            <person name="Weinstock G."/>
            <person name="Gibbs R.A."/>
            <person name="Liu Y."/>
            <person name="Worley K."/>
            <person name="Weinstock G."/>
            <person name="Elsik C.G."/>
            <person name="Reese J.T."/>
            <person name="Elhaik E."/>
            <person name="Landan G."/>
            <person name="Graur D."/>
            <person name="Arensburger P."/>
            <person name="Atkinson P."/>
            <person name="Beeman R.W."/>
            <person name="Beidler J."/>
            <person name="Brown S.J."/>
            <person name="Demuth J.P."/>
            <person name="Drury D.W."/>
            <person name="Du Y.Z."/>
            <person name="Fujiwara H."/>
            <person name="Lorenzen M."/>
            <person name="Maselli V."/>
            <person name="Osanai M."/>
            <person name="Park Y."/>
            <person name="Robertson H.M."/>
            <person name="Tu Z."/>
            <person name="Wang J.J."/>
            <person name="Wang S."/>
            <person name="Richards S."/>
            <person name="Song H."/>
            <person name="Zhang L."/>
            <person name="Sodergren E."/>
            <person name="Werner D."/>
            <person name="Stanke M."/>
            <person name="Morgenstern B."/>
            <person name="Solovyev V."/>
            <person name="Kosarev P."/>
            <person name="Brown G."/>
            <person name="Chen H.C."/>
            <person name="Ermolaeva O."/>
            <person name="Hlavina W."/>
            <person name="Kapustin Y."/>
            <person name="Kiryutin B."/>
            <person name="Kitts P."/>
            <person name="Maglott D."/>
            <person name="Pruitt K."/>
            <person name="Sapojnikov V."/>
            <person name="Souvorov A."/>
            <person name="Mackey A.J."/>
            <person name="Waterhouse R.M."/>
            <person name="Wyder S."/>
            <person name="Zdobnov E.M."/>
            <person name="Zdobnov E.M."/>
            <person name="Wyder S."/>
            <person name="Kriventseva E.V."/>
            <person name="Kadowaki T."/>
            <person name="Bork P."/>
            <person name="Aranda M."/>
            <person name="Bao R."/>
            <person name="Beermann A."/>
            <person name="Berns N."/>
            <person name="Bolognesi R."/>
            <person name="Bonneton F."/>
            <person name="Bopp D."/>
            <person name="Brown S.J."/>
            <person name="Bucher G."/>
            <person name="Butts T."/>
            <person name="Chaumot A."/>
            <person name="Denell R.E."/>
            <person name="Ferrier D.E."/>
            <person name="Friedrich M."/>
            <person name="Gordon C.M."/>
            <person name="Jindra M."/>
            <person name="Klingler M."/>
            <person name="Lan Q."/>
            <person name="Lattorff H.M."/>
            <person name="Laudet V."/>
            <person name="von Levetsow C."/>
            <person name="Liu Z."/>
            <person name="Lutz R."/>
            <person name="Lynch J.A."/>
            <person name="da Fonseca R.N."/>
            <person name="Posnien N."/>
            <person name="Reuter R."/>
            <person name="Roth S."/>
            <person name="Savard J."/>
            <person name="Schinko J.B."/>
            <person name="Schmitt C."/>
            <person name="Schoppmeier M."/>
            <person name="Schroder R."/>
            <person name="Shippy T.D."/>
            <person name="Simonnet F."/>
            <person name="Marques-Souza H."/>
            <person name="Tautz D."/>
            <person name="Tomoyasu Y."/>
            <person name="Trauner J."/>
            <person name="Van der Zee M."/>
            <person name="Vervoort M."/>
            <person name="Wittkopp N."/>
            <person name="Wimmer E.A."/>
            <person name="Yang X."/>
            <person name="Jones A.K."/>
            <person name="Sattelle D.B."/>
            <person name="Ebert P.R."/>
            <person name="Nelson D."/>
            <person name="Scott J.G."/>
            <person name="Beeman R.W."/>
            <person name="Muthukrishnan S."/>
            <person name="Kramer K.J."/>
            <person name="Arakane Y."/>
            <person name="Beeman R.W."/>
            <person name="Zhu Q."/>
            <person name="Hogenkamp D."/>
            <person name="Dixit R."/>
            <person name="Oppert B."/>
            <person name="Jiang H."/>
            <person name="Zou Z."/>
            <person name="Marshall J."/>
            <person name="Elpidina E."/>
            <person name="Vinokurov K."/>
            <person name="Oppert C."/>
            <person name="Zou Z."/>
            <person name="Evans J."/>
            <person name="Lu Z."/>
            <person name="Zhao P."/>
            <person name="Sumathipala N."/>
            <person name="Altincicek B."/>
            <person name="Vilcinskas A."/>
            <person name="Williams M."/>
            <person name="Hultmark D."/>
            <person name="Hetru C."/>
            <person name="Jiang H."/>
            <person name="Grimmelikhuijzen C.J."/>
            <person name="Hauser F."/>
            <person name="Cazzamali G."/>
            <person name="Williamson M."/>
            <person name="Park Y."/>
            <person name="Li B."/>
            <person name="Tanaka Y."/>
            <person name="Predel R."/>
            <person name="Neupert S."/>
            <person name="Schachtner J."/>
            <person name="Verleyen P."/>
            <person name="Raible F."/>
            <person name="Bork P."/>
            <person name="Friedrich M."/>
            <person name="Walden K.K."/>
            <person name="Robertson H.M."/>
            <person name="Angeli S."/>
            <person name="Foret S."/>
            <person name="Bucher G."/>
            <person name="Schuetz S."/>
            <person name="Maleszka R."/>
            <person name="Wimmer E.A."/>
            <person name="Beeman R.W."/>
            <person name="Lorenzen M."/>
            <person name="Tomoyasu Y."/>
            <person name="Miller S.C."/>
            <person name="Grossmann D."/>
            <person name="Bucher G."/>
        </authorList>
    </citation>
    <scope>NUCLEOTIDE SEQUENCE [LARGE SCALE GENOMIC DNA]</scope>
    <source>
        <strain evidence="2 3">Georgia GA2</strain>
    </source>
</reference>
<dbReference type="HOGENOM" id="CLU_078333_0_0_1"/>
<dbReference type="FunCoup" id="D6WYF2">
    <property type="interactions" value="1109"/>
</dbReference>
<dbReference type="PhylomeDB" id="D6WYF2"/>
<feature type="region of interest" description="Disordered" evidence="1">
    <location>
        <begin position="1"/>
        <end position="42"/>
    </location>
</feature>
<dbReference type="eggNOG" id="ENOG502S3EI">
    <property type="taxonomic scope" value="Eukaryota"/>
</dbReference>
<organism evidence="2 3">
    <name type="scientific">Tribolium castaneum</name>
    <name type="common">Red flour beetle</name>
    <dbReference type="NCBI Taxonomy" id="7070"/>
    <lineage>
        <taxon>Eukaryota</taxon>
        <taxon>Metazoa</taxon>
        <taxon>Ecdysozoa</taxon>
        <taxon>Arthropoda</taxon>
        <taxon>Hexapoda</taxon>
        <taxon>Insecta</taxon>
        <taxon>Pterygota</taxon>
        <taxon>Neoptera</taxon>
        <taxon>Endopterygota</taxon>
        <taxon>Coleoptera</taxon>
        <taxon>Polyphaga</taxon>
        <taxon>Cucujiformia</taxon>
        <taxon>Tenebrionidae</taxon>
        <taxon>Tenebrionidae incertae sedis</taxon>
        <taxon>Tribolium</taxon>
    </lineage>
</organism>
<accession>D6WYF2</accession>
<reference evidence="2 3" key="2">
    <citation type="journal article" date="2010" name="Nucleic Acids Res.">
        <title>BeetleBase in 2010: revisions to provide comprehensive genomic information for Tribolium castaneum.</title>
        <authorList>
            <person name="Kim H.S."/>
            <person name="Murphy T."/>
            <person name="Xia J."/>
            <person name="Caragea D."/>
            <person name="Park Y."/>
            <person name="Beeman R.W."/>
            <person name="Lorenzen M.D."/>
            <person name="Butcher S."/>
            <person name="Manak J.R."/>
            <person name="Brown S.J."/>
        </authorList>
    </citation>
    <scope>NUCLEOTIDE SEQUENCE [LARGE SCALE GENOMIC DNA]</scope>
    <source>
        <strain evidence="2 3">Georgia GA2</strain>
    </source>
</reference>
<evidence type="ECO:0000313" key="3">
    <source>
        <dbReference type="Proteomes" id="UP000007266"/>
    </source>
</evidence>
<dbReference type="InterPro" id="IPR026680">
    <property type="entry name" value="CCDC137"/>
</dbReference>
<dbReference type="OMA" id="HHGVRDP"/>
<dbReference type="KEGG" id="tca:661695"/>
<evidence type="ECO:0000313" key="2">
    <source>
        <dbReference type="EMBL" id="EFA08971.1"/>
    </source>
</evidence>
<feature type="region of interest" description="Disordered" evidence="1">
    <location>
        <begin position="188"/>
        <end position="218"/>
    </location>
</feature>
<dbReference type="AlphaFoldDB" id="D6WYF2"/>
<dbReference type="PANTHER" id="PTHR21838">
    <property type="entry name" value="COILED-COIL DOMAIN-CONTAINING PROTEIN 137"/>
    <property type="match status" value="1"/>
</dbReference>
<dbReference type="InParanoid" id="D6WYF2"/>
<feature type="compositionally biased region" description="Basic and acidic residues" evidence="1">
    <location>
        <begin position="13"/>
        <end position="31"/>
    </location>
</feature>
<dbReference type="PANTHER" id="PTHR21838:SF2">
    <property type="entry name" value="COILED-COIL DOMAIN-CONTAINING PROTEIN 137"/>
    <property type="match status" value="1"/>
</dbReference>
<keyword evidence="3" id="KW-1185">Reference proteome</keyword>
<dbReference type="OrthoDB" id="5876637at2759"/>
<feature type="region of interest" description="Disordered" evidence="1">
    <location>
        <begin position="136"/>
        <end position="174"/>
    </location>
</feature>
<dbReference type="GO" id="GO:0005634">
    <property type="term" value="C:nucleus"/>
    <property type="evidence" value="ECO:0000318"/>
    <property type="project" value="GO_Central"/>
</dbReference>
<feature type="compositionally biased region" description="Basic and acidic residues" evidence="1">
    <location>
        <begin position="204"/>
        <end position="217"/>
    </location>
</feature>